<protein>
    <submittedName>
        <fullName evidence="1">DUF4176 domain-containing protein</fullName>
    </submittedName>
</protein>
<organism evidence="1 2">
    <name type="scientific">Fructobacillus papyriferae</name>
    <dbReference type="NCBI Taxonomy" id="2713171"/>
    <lineage>
        <taxon>Bacteria</taxon>
        <taxon>Bacillati</taxon>
        <taxon>Bacillota</taxon>
        <taxon>Bacilli</taxon>
        <taxon>Lactobacillales</taxon>
        <taxon>Lactobacillaceae</taxon>
        <taxon>Fructobacillus</taxon>
    </lineage>
</organism>
<evidence type="ECO:0000313" key="2">
    <source>
        <dbReference type="Proteomes" id="UP001519418"/>
    </source>
</evidence>
<dbReference type="Proteomes" id="UP001519418">
    <property type="component" value="Unassembled WGS sequence"/>
</dbReference>
<dbReference type="InterPro" id="IPR025233">
    <property type="entry name" value="DUF4176"/>
</dbReference>
<comment type="caution">
    <text evidence="1">The sequence shown here is derived from an EMBL/GenBank/DDBJ whole genome shotgun (WGS) entry which is preliminary data.</text>
</comment>
<keyword evidence="2" id="KW-1185">Reference proteome</keyword>
<dbReference type="EMBL" id="JAAMFI010000001">
    <property type="protein sequence ID" value="MBS9334785.1"/>
    <property type="molecule type" value="Genomic_DNA"/>
</dbReference>
<proteinExistence type="predicted"/>
<dbReference type="Pfam" id="PF13780">
    <property type="entry name" value="DUF4176"/>
    <property type="match status" value="1"/>
</dbReference>
<name>A0ABS5QNZ0_9LACO</name>
<accession>A0ABS5QNZ0</accession>
<sequence>MNKTEFYPVGTVLYLKQGTLKLVVFARGQLLENEEDELPTYYDYLGAIYPQDYETERLYYFNAEDVDSVVFEGYSDDDGQRYQAVLSE</sequence>
<reference evidence="1 2" key="1">
    <citation type="submission" date="2020-02" db="EMBL/GenBank/DDBJ databases">
        <title>Fructobacillus sp. isolated from paper mulberry of Taiwan.</title>
        <authorList>
            <person name="Lin S.-T."/>
        </authorList>
    </citation>
    <scope>NUCLEOTIDE SEQUENCE [LARGE SCALE GENOMIC DNA]</scope>
    <source>
        <strain evidence="1 2">M1-10</strain>
    </source>
</reference>
<gene>
    <name evidence="1" type="ORF">G6R27_01875</name>
</gene>
<dbReference type="RefSeq" id="WP_213819386.1">
    <property type="nucleotide sequence ID" value="NZ_JAAMFI010000001.1"/>
</dbReference>
<evidence type="ECO:0000313" key="1">
    <source>
        <dbReference type="EMBL" id="MBS9334785.1"/>
    </source>
</evidence>